<dbReference type="AlphaFoldDB" id="A0AAD4IHK5"/>
<dbReference type="Proteomes" id="UP001199106">
    <property type="component" value="Unassembled WGS sequence"/>
</dbReference>
<gene>
    <name evidence="1" type="ORF">G6011_00093</name>
</gene>
<dbReference type="EMBL" id="JAANER010000001">
    <property type="protein sequence ID" value="KAG9194973.1"/>
    <property type="molecule type" value="Genomic_DNA"/>
</dbReference>
<protein>
    <submittedName>
        <fullName evidence="1">Uncharacterized protein</fullName>
    </submittedName>
</protein>
<reference evidence="1" key="1">
    <citation type="submission" date="2021-07" db="EMBL/GenBank/DDBJ databases">
        <title>Genome Resource of American Ginseng Black Spot Pathogen Alternaria panax.</title>
        <authorList>
            <person name="Qiu C."/>
            <person name="Wang W."/>
            <person name="Liu Z."/>
        </authorList>
    </citation>
    <scope>NUCLEOTIDE SEQUENCE</scope>
    <source>
        <strain evidence="1">BNCC115425</strain>
    </source>
</reference>
<accession>A0AAD4IHK5</accession>
<sequence>MAIIGSGMADILTAHHILQTSHTNFLCTGTPMPCIVLLDARDLCSVVKTATLAGLEDGEARTAFQDYVARTHTELKTLVDAGGLAEYF</sequence>
<evidence type="ECO:0000313" key="2">
    <source>
        <dbReference type="Proteomes" id="UP001199106"/>
    </source>
</evidence>
<name>A0AAD4IHK5_9PLEO</name>
<evidence type="ECO:0000313" key="1">
    <source>
        <dbReference type="EMBL" id="KAG9194973.1"/>
    </source>
</evidence>
<comment type="caution">
    <text evidence="1">The sequence shown here is derived from an EMBL/GenBank/DDBJ whole genome shotgun (WGS) entry which is preliminary data.</text>
</comment>
<proteinExistence type="predicted"/>
<organism evidence="1 2">
    <name type="scientific">Alternaria panax</name>
    <dbReference type="NCBI Taxonomy" id="48097"/>
    <lineage>
        <taxon>Eukaryota</taxon>
        <taxon>Fungi</taxon>
        <taxon>Dikarya</taxon>
        <taxon>Ascomycota</taxon>
        <taxon>Pezizomycotina</taxon>
        <taxon>Dothideomycetes</taxon>
        <taxon>Pleosporomycetidae</taxon>
        <taxon>Pleosporales</taxon>
        <taxon>Pleosporineae</taxon>
        <taxon>Pleosporaceae</taxon>
        <taxon>Alternaria</taxon>
        <taxon>Alternaria sect. Panax</taxon>
    </lineage>
</organism>
<keyword evidence="2" id="KW-1185">Reference proteome</keyword>